<dbReference type="EMBL" id="HBUF01557563">
    <property type="protein sequence ID" value="CAG6760777.1"/>
    <property type="molecule type" value="Transcribed_RNA"/>
</dbReference>
<protein>
    <submittedName>
        <fullName evidence="2">Uncharacterized protein</fullName>
    </submittedName>
</protein>
<evidence type="ECO:0000313" key="2">
    <source>
        <dbReference type="EMBL" id="CAG6726738.1"/>
    </source>
</evidence>
<name>A0A8D8YDM9_9HEMI</name>
<keyword evidence="1" id="KW-1133">Transmembrane helix</keyword>
<dbReference type="EMBL" id="HBUF01557562">
    <property type="protein sequence ID" value="CAG6760776.1"/>
    <property type="molecule type" value="Transcribed_RNA"/>
</dbReference>
<dbReference type="EMBL" id="HBUF01372236">
    <property type="protein sequence ID" value="CAG6726737.1"/>
    <property type="molecule type" value="Transcribed_RNA"/>
</dbReference>
<keyword evidence="1" id="KW-0812">Transmembrane</keyword>
<organism evidence="2">
    <name type="scientific">Cacopsylla melanoneura</name>
    <dbReference type="NCBI Taxonomy" id="428564"/>
    <lineage>
        <taxon>Eukaryota</taxon>
        <taxon>Metazoa</taxon>
        <taxon>Ecdysozoa</taxon>
        <taxon>Arthropoda</taxon>
        <taxon>Hexapoda</taxon>
        <taxon>Insecta</taxon>
        <taxon>Pterygota</taxon>
        <taxon>Neoptera</taxon>
        <taxon>Paraneoptera</taxon>
        <taxon>Hemiptera</taxon>
        <taxon>Sternorrhyncha</taxon>
        <taxon>Psylloidea</taxon>
        <taxon>Psyllidae</taxon>
        <taxon>Psyllinae</taxon>
        <taxon>Cacopsylla</taxon>
    </lineage>
</organism>
<dbReference type="EMBL" id="HBUF01557561">
    <property type="protein sequence ID" value="CAG6760775.1"/>
    <property type="molecule type" value="Transcribed_RNA"/>
</dbReference>
<accession>A0A8D8YDM9</accession>
<dbReference type="AlphaFoldDB" id="A0A8D8YDM9"/>
<reference evidence="2" key="1">
    <citation type="submission" date="2021-05" db="EMBL/GenBank/DDBJ databases">
        <authorList>
            <person name="Alioto T."/>
            <person name="Alioto T."/>
            <person name="Gomez Garrido J."/>
        </authorList>
    </citation>
    <scope>NUCLEOTIDE SEQUENCE</scope>
</reference>
<dbReference type="EMBL" id="HBUF01214382">
    <property type="protein sequence ID" value="CAG6666495.1"/>
    <property type="molecule type" value="Transcribed_RNA"/>
</dbReference>
<dbReference type="EMBL" id="HBUF01372237">
    <property type="protein sequence ID" value="CAG6726738.1"/>
    <property type="molecule type" value="Transcribed_RNA"/>
</dbReference>
<proteinExistence type="predicted"/>
<feature type="transmembrane region" description="Helical" evidence="1">
    <location>
        <begin position="20"/>
        <end position="44"/>
    </location>
</feature>
<sequence length="116" mass="11751">MGSTGTTGGSFSTLSCFKFSLILIDGLFLAKVLLNMFVIAVDFFCTDLTDLILSVSVSIAYSLLPASISVSSMSSVTEGSSSSLFASSSSLSSIASSLSSTGLSALEDNSSLSSST</sequence>
<feature type="transmembrane region" description="Helical" evidence="1">
    <location>
        <begin position="51"/>
        <end position="72"/>
    </location>
</feature>
<evidence type="ECO:0000256" key="1">
    <source>
        <dbReference type="SAM" id="Phobius"/>
    </source>
</evidence>
<dbReference type="EMBL" id="HBUF01214383">
    <property type="protein sequence ID" value="CAG6666496.1"/>
    <property type="molecule type" value="Transcribed_RNA"/>
</dbReference>
<dbReference type="EMBL" id="HBUF01214381">
    <property type="protein sequence ID" value="CAG6666493.1"/>
    <property type="molecule type" value="Transcribed_RNA"/>
</dbReference>
<dbReference type="EMBL" id="HBUF01372235">
    <property type="protein sequence ID" value="CAG6726735.1"/>
    <property type="molecule type" value="Transcribed_RNA"/>
</dbReference>
<keyword evidence="1" id="KW-0472">Membrane</keyword>